<dbReference type="PANTHER" id="PTHR10509:SF85">
    <property type="entry name" value="O-METHYLTRANSFERASE RV1220C-RELATED"/>
    <property type="match status" value="1"/>
</dbReference>
<dbReference type="Pfam" id="PF01596">
    <property type="entry name" value="Methyltransf_3"/>
    <property type="match status" value="1"/>
</dbReference>
<proteinExistence type="predicted"/>
<comment type="caution">
    <text evidence="4">The sequence shown here is derived from an EMBL/GenBank/DDBJ whole genome shotgun (WGS) entry which is preliminary data.</text>
</comment>
<evidence type="ECO:0000256" key="2">
    <source>
        <dbReference type="ARBA" id="ARBA00022679"/>
    </source>
</evidence>
<keyword evidence="2" id="KW-0808">Transferase</keyword>
<dbReference type="InterPro" id="IPR029063">
    <property type="entry name" value="SAM-dependent_MTases_sf"/>
</dbReference>
<keyword evidence="1" id="KW-0489">Methyltransferase</keyword>
<dbReference type="CDD" id="cd02440">
    <property type="entry name" value="AdoMet_MTases"/>
    <property type="match status" value="1"/>
</dbReference>
<keyword evidence="3" id="KW-0949">S-adenosyl-L-methionine</keyword>
<evidence type="ECO:0000313" key="5">
    <source>
        <dbReference type="Proteomes" id="UP001500908"/>
    </source>
</evidence>
<dbReference type="Gene3D" id="3.40.50.150">
    <property type="entry name" value="Vaccinia Virus protein VP39"/>
    <property type="match status" value="1"/>
</dbReference>
<dbReference type="PANTHER" id="PTHR10509">
    <property type="entry name" value="O-METHYLTRANSFERASE-RELATED"/>
    <property type="match status" value="1"/>
</dbReference>
<dbReference type="InterPro" id="IPR050362">
    <property type="entry name" value="Cation-dep_OMT"/>
</dbReference>
<accession>A0ABP7FQ87</accession>
<keyword evidence="5" id="KW-1185">Reference proteome</keyword>
<gene>
    <name evidence="4" type="ORF">GCM10022402_21230</name>
</gene>
<evidence type="ECO:0008006" key="6">
    <source>
        <dbReference type="Google" id="ProtNLM"/>
    </source>
</evidence>
<dbReference type="PROSITE" id="PS51682">
    <property type="entry name" value="SAM_OMT_I"/>
    <property type="match status" value="1"/>
</dbReference>
<dbReference type="InterPro" id="IPR002935">
    <property type="entry name" value="SAM_O-MeTrfase"/>
</dbReference>
<name>A0ABP7FQ87_9ACTN</name>
<organism evidence="4 5">
    <name type="scientific">Salinactinospora qingdaonensis</name>
    <dbReference type="NCBI Taxonomy" id="702744"/>
    <lineage>
        <taxon>Bacteria</taxon>
        <taxon>Bacillati</taxon>
        <taxon>Actinomycetota</taxon>
        <taxon>Actinomycetes</taxon>
        <taxon>Streptosporangiales</taxon>
        <taxon>Nocardiopsidaceae</taxon>
        <taxon>Salinactinospora</taxon>
    </lineage>
</organism>
<protein>
    <recommendedName>
        <fullName evidence="6">O-methyltransferase</fullName>
    </recommendedName>
</protein>
<evidence type="ECO:0000313" key="4">
    <source>
        <dbReference type="EMBL" id="GAA3741197.1"/>
    </source>
</evidence>
<dbReference type="Proteomes" id="UP001500908">
    <property type="component" value="Unassembled WGS sequence"/>
</dbReference>
<evidence type="ECO:0000256" key="1">
    <source>
        <dbReference type="ARBA" id="ARBA00022603"/>
    </source>
</evidence>
<dbReference type="SUPFAM" id="SSF53335">
    <property type="entry name" value="S-adenosyl-L-methionine-dependent methyltransferases"/>
    <property type="match status" value="1"/>
</dbReference>
<sequence length="139" mass="14981">MRSDGILTSVDVVPEYLESARGAFSKAGFAANRTRLIHGRALEVLPRLTDGAYDMVFMDAVKTEYPAYLQEALRLLRRGGIAVFNNALDAPHPDEGPLGVAAPEAAAVRDVGQLVREDERLIPLMLPVGDGLLAVIRNG</sequence>
<evidence type="ECO:0000256" key="3">
    <source>
        <dbReference type="ARBA" id="ARBA00022691"/>
    </source>
</evidence>
<dbReference type="EMBL" id="BAABDD010000008">
    <property type="protein sequence ID" value="GAA3741197.1"/>
    <property type="molecule type" value="Genomic_DNA"/>
</dbReference>
<reference evidence="5" key="1">
    <citation type="journal article" date="2019" name="Int. J. Syst. Evol. Microbiol.">
        <title>The Global Catalogue of Microorganisms (GCM) 10K type strain sequencing project: providing services to taxonomists for standard genome sequencing and annotation.</title>
        <authorList>
            <consortium name="The Broad Institute Genomics Platform"/>
            <consortium name="The Broad Institute Genome Sequencing Center for Infectious Disease"/>
            <person name="Wu L."/>
            <person name="Ma J."/>
        </authorList>
    </citation>
    <scope>NUCLEOTIDE SEQUENCE [LARGE SCALE GENOMIC DNA]</scope>
    <source>
        <strain evidence="5">JCM 17137</strain>
    </source>
</reference>